<dbReference type="EMBL" id="CP022196">
    <property type="protein sequence ID" value="ATG47867.1"/>
    <property type="molecule type" value="Genomic_DNA"/>
</dbReference>
<evidence type="ECO:0000313" key="4">
    <source>
        <dbReference type="Proteomes" id="UP000217935"/>
    </source>
</evidence>
<keyword evidence="1" id="KW-0472">Membrane</keyword>
<keyword evidence="1" id="KW-1133">Transmembrane helix</keyword>
<name>A0A291GCH4_9RHOB</name>
<protein>
    <recommendedName>
        <fullName evidence="5">TIGR02186 family protein</fullName>
    </recommendedName>
</protein>
<keyword evidence="2" id="KW-0732">Signal</keyword>
<keyword evidence="4" id="KW-1185">Reference proteome</keyword>
<proteinExistence type="predicted"/>
<dbReference type="KEGG" id="ceh:CEW89_10005"/>
<reference evidence="3 4" key="1">
    <citation type="submission" date="2017-06" db="EMBL/GenBank/DDBJ databases">
        <title>Celeribacter sp. TSPH2 complete genome sequence.</title>
        <authorList>
            <person name="Woo J.-H."/>
            <person name="Kim H.-S."/>
        </authorList>
    </citation>
    <scope>NUCLEOTIDE SEQUENCE [LARGE SCALE GENOMIC DNA]</scope>
    <source>
        <strain evidence="3 4">TSPH2</strain>
    </source>
</reference>
<dbReference type="InterPro" id="IPR019088">
    <property type="entry name" value="CHP02186-rel_TM"/>
</dbReference>
<dbReference type="AlphaFoldDB" id="A0A291GCH4"/>
<evidence type="ECO:0008006" key="5">
    <source>
        <dbReference type="Google" id="ProtNLM"/>
    </source>
</evidence>
<dbReference type="OrthoDB" id="9815212at2"/>
<keyword evidence="1" id="KW-0812">Transmembrane</keyword>
<dbReference type="Proteomes" id="UP000217935">
    <property type="component" value="Chromosome"/>
</dbReference>
<feature type="transmembrane region" description="Helical" evidence="1">
    <location>
        <begin position="221"/>
        <end position="239"/>
    </location>
</feature>
<feature type="signal peptide" evidence="2">
    <location>
        <begin position="1"/>
        <end position="20"/>
    </location>
</feature>
<dbReference type="STRING" id="1758178.GCA_001550095_03352"/>
<organism evidence="3 4">
    <name type="scientific">Celeribacter ethanolicus</name>
    <dbReference type="NCBI Taxonomy" id="1758178"/>
    <lineage>
        <taxon>Bacteria</taxon>
        <taxon>Pseudomonadati</taxon>
        <taxon>Pseudomonadota</taxon>
        <taxon>Alphaproteobacteria</taxon>
        <taxon>Rhodobacterales</taxon>
        <taxon>Roseobacteraceae</taxon>
        <taxon>Celeribacter</taxon>
    </lineage>
</organism>
<sequence length="248" mass="27446">MMSRIFALLLLCLLPFGAQAEQVVAALSQTRVSVNANFDGSEILVFGAVKRDKPVPTDSPLDVIITVAGPEQVETIRRKDRRFGIWINVEAQVIGHTPTFYTVASTRPIADILPPLTDSLWKITADKRILPAMRGNPAREALIELRQKDDLYRTREGEVVLSADTLFDTSIALPANIVEGAYATRIFLVRDGEVIDSYGTSINVQKVGIERWLYNLAYSQALIYGLMALAIAALSGWAASEVFRLIRR</sequence>
<feature type="chain" id="PRO_5012403368" description="TIGR02186 family protein" evidence="2">
    <location>
        <begin position="21"/>
        <end position="248"/>
    </location>
</feature>
<gene>
    <name evidence="3" type="ORF">CEW89_10005</name>
</gene>
<evidence type="ECO:0000313" key="3">
    <source>
        <dbReference type="EMBL" id="ATG47867.1"/>
    </source>
</evidence>
<dbReference type="Pfam" id="PF09608">
    <property type="entry name" value="Alph_Pro_TM"/>
    <property type="match status" value="1"/>
</dbReference>
<evidence type="ECO:0000256" key="2">
    <source>
        <dbReference type="SAM" id="SignalP"/>
    </source>
</evidence>
<evidence type="ECO:0000256" key="1">
    <source>
        <dbReference type="SAM" id="Phobius"/>
    </source>
</evidence>
<accession>A0A291GCH4</accession>